<protein>
    <submittedName>
        <fullName evidence="1">Polyserase-2</fullName>
    </submittedName>
</protein>
<keyword evidence="2" id="KW-1185">Reference proteome</keyword>
<dbReference type="AlphaFoldDB" id="A0AAE1LCC7"/>
<sequence>MYFNAVTTLHTEFPFKYALKPLPGYEHEHLMGTRPFPVVTQPLRMRKSKRFTAQRGETLQVHKACCASGRPPLHDWAALPNAQSCQNFPLKYNSLWRTDISACLLGNWHTHVWKALPSRQAEIPVGHTLSLLSLLDV</sequence>
<dbReference type="Proteomes" id="UP001219518">
    <property type="component" value="Unassembled WGS sequence"/>
</dbReference>
<organism evidence="1 2">
    <name type="scientific">Frankliniella fusca</name>
    <dbReference type="NCBI Taxonomy" id="407009"/>
    <lineage>
        <taxon>Eukaryota</taxon>
        <taxon>Metazoa</taxon>
        <taxon>Ecdysozoa</taxon>
        <taxon>Arthropoda</taxon>
        <taxon>Hexapoda</taxon>
        <taxon>Insecta</taxon>
        <taxon>Pterygota</taxon>
        <taxon>Neoptera</taxon>
        <taxon>Paraneoptera</taxon>
        <taxon>Thysanoptera</taxon>
        <taxon>Terebrantia</taxon>
        <taxon>Thripoidea</taxon>
        <taxon>Thripidae</taxon>
        <taxon>Frankliniella</taxon>
    </lineage>
</organism>
<proteinExistence type="predicted"/>
<name>A0AAE1LCC7_9NEOP</name>
<comment type="caution">
    <text evidence="1">The sequence shown here is derived from an EMBL/GenBank/DDBJ whole genome shotgun (WGS) entry which is preliminary data.</text>
</comment>
<accession>A0AAE1LCC7</accession>
<dbReference type="EMBL" id="JAHWGI010000371">
    <property type="protein sequence ID" value="KAK3914300.1"/>
    <property type="molecule type" value="Genomic_DNA"/>
</dbReference>
<reference evidence="1" key="1">
    <citation type="submission" date="2021-07" db="EMBL/GenBank/DDBJ databases">
        <authorList>
            <person name="Catto M.A."/>
            <person name="Jacobson A."/>
            <person name="Kennedy G."/>
            <person name="Labadie P."/>
            <person name="Hunt B.G."/>
            <person name="Srinivasan R."/>
        </authorList>
    </citation>
    <scope>NUCLEOTIDE SEQUENCE</scope>
    <source>
        <strain evidence="1">PL_HMW_Pooled</strain>
        <tissue evidence="1">Head</tissue>
    </source>
</reference>
<evidence type="ECO:0000313" key="2">
    <source>
        <dbReference type="Proteomes" id="UP001219518"/>
    </source>
</evidence>
<reference evidence="1" key="2">
    <citation type="journal article" date="2023" name="BMC Genomics">
        <title>Pest status, molecular evolution, and epigenetic factors derived from the genome assembly of Frankliniella fusca, a thysanopteran phytovirus vector.</title>
        <authorList>
            <person name="Catto M.A."/>
            <person name="Labadie P.E."/>
            <person name="Jacobson A.L."/>
            <person name="Kennedy G.G."/>
            <person name="Srinivasan R."/>
            <person name="Hunt B.G."/>
        </authorList>
    </citation>
    <scope>NUCLEOTIDE SEQUENCE</scope>
    <source>
        <strain evidence="1">PL_HMW_Pooled</strain>
    </source>
</reference>
<gene>
    <name evidence="1" type="ORF">KUF71_023713</name>
</gene>
<evidence type="ECO:0000313" key="1">
    <source>
        <dbReference type="EMBL" id="KAK3914300.1"/>
    </source>
</evidence>